<evidence type="ECO:0000313" key="3">
    <source>
        <dbReference type="Proteomes" id="UP000054279"/>
    </source>
</evidence>
<keyword evidence="3" id="KW-1185">Reference proteome</keyword>
<reference evidence="2 3" key="1">
    <citation type="submission" date="2014-06" db="EMBL/GenBank/DDBJ databases">
        <title>Evolutionary Origins and Diversification of the Mycorrhizal Mutualists.</title>
        <authorList>
            <consortium name="DOE Joint Genome Institute"/>
            <consortium name="Mycorrhizal Genomics Consortium"/>
            <person name="Kohler A."/>
            <person name="Kuo A."/>
            <person name="Nagy L.G."/>
            <person name="Floudas D."/>
            <person name="Copeland A."/>
            <person name="Barry K.W."/>
            <person name="Cichocki N."/>
            <person name="Veneault-Fourrey C."/>
            <person name="LaButti K."/>
            <person name="Lindquist E.A."/>
            <person name="Lipzen A."/>
            <person name="Lundell T."/>
            <person name="Morin E."/>
            <person name="Murat C."/>
            <person name="Riley R."/>
            <person name="Ohm R."/>
            <person name="Sun H."/>
            <person name="Tunlid A."/>
            <person name="Henrissat B."/>
            <person name="Grigoriev I.V."/>
            <person name="Hibbett D.S."/>
            <person name="Martin F."/>
        </authorList>
    </citation>
    <scope>NUCLEOTIDE SEQUENCE [LARGE SCALE GENOMIC DNA]</scope>
    <source>
        <strain evidence="2 3">SS14</strain>
    </source>
</reference>
<dbReference type="AlphaFoldDB" id="A0A0C9V077"/>
<evidence type="ECO:0000313" key="2">
    <source>
        <dbReference type="EMBL" id="KIJ31036.1"/>
    </source>
</evidence>
<dbReference type="Proteomes" id="UP000054279">
    <property type="component" value="Unassembled WGS sequence"/>
</dbReference>
<feature type="coiled-coil region" evidence="1">
    <location>
        <begin position="105"/>
        <end position="132"/>
    </location>
</feature>
<dbReference type="EMBL" id="KN837249">
    <property type="protein sequence ID" value="KIJ31036.1"/>
    <property type="molecule type" value="Genomic_DNA"/>
</dbReference>
<name>A0A0C9V077_SPHS4</name>
<proteinExistence type="predicted"/>
<keyword evidence="1" id="KW-0175">Coiled coil</keyword>
<sequence length="235" mass="26679">MDNKPNAPMQVDPSTNTVSTIQAFKMDPSTEWVIESAPGFVAIKHKMGCSTCNASASHCMATKRSYEICLTEKDVSHAVAEAWPELVRYQDDYYCLLEDYNILKESNLGNQVQSLEKELQEAKDNSAELSHNEDLILENKRLKKELEYYVGRAQYALHGKDAAWAEKNGYRLSDIPTSDGEDNEIHLEGLHVNINDADIWYWVNLIKPKYHGVEAEVLLQHIFSSVGRWDQLVTG</sequence>
<accession>A0A0C9V077</accession>
<protein>
    <submittedName>
        <fullName evidence="2">Uncharacterized protein</fullName>
    </submittedName>
</protein>
<dbReference type="HOGENOM" id="CLU_039867_1_0_1"/>
<gene>
    <name evidence="2" type="ORF">M422DRAFT_267354</name>
</gene>
<organism evidence="2 3">
    <name type="scientific">Sphaerobolus stellatus (strain SS14)</name>
    <dbReference type="NCBI Taxonomy" id="990650"/>
    <lineage>
        <taxon>Eukaryota</taxon>
        <taxon>Fungi</taxon>
        <taxon>Dikarya</taxon>
        <taxon>Basidiomycota</taxon>
        <taxon>Agaricomycotina</taxon>
        <taxon>Agaricomycetes</taxon>
        <taxon>Phallomycetidae</taxon>
        <taxon>Geastrales</taxon>
        <taxon>Sphaerobolaceae</taxon>
        <taxon>Sphaerobolus</taxon>
    </lineage>
</organism>
<evidence type="ECO:0000256" key="1">
    <source>
        <dbReference type="SAM" id="Coils"/>
    </source>
</evidence>